<dbReference type="Pfam" id="PF01591">
    <property type="entry name" value="6PF2K"/>
    <property type="match status" value="1"/>
</dbReference>
<evidence type="ECO:0000256" key="10">
    <source>
        <dbReference type="ARBA" id="ARBA00022741"/>
    </source>
</evidence>
<dbReference type="InterPro" id="IPR015943">
    <property type="entry name" value="WD40/YVTN_repeat-like_dom_sf"/>
</dbReference>
<dbReference type="AlphaFoldDB" id="A0A7C8PL16"/>
<evidence type="ECO:0000256" key="4">
    <source>
        <dbReference type="ARBA" id="ARBA00005881"/>
    </source>
</evidence>
<feature type="repeat" description="WD" evidence="13">
    <location>
        <begin position="846"/>
        <end position="877"/>
    </location>
</feature>
<dbReference type="InterPro" id="IPR027417">
    <property type="entry name" value="P-loop_NTPase"/>
</dbReference>
<dbReference type="PRINTS" id="PR00991">
    <property type="entry name" value="6PFRUCTKNASE"/>
</dbReference>
<comment type="pathway">
    <text evidence="3">tRNA modification; 5-methoxycarbonylmethyl-2-thiouridine-tRNA biosynthesis.</text>
</comment>
<dbReference type="InterPro" id="IPR013078">
    <property type="entry name" value="His_Pase_superF_clade-1"/>
</dbReference>
<comment type="similarity">
    <text evidence="4">Belongs to the WD repeat ELP2 family.</text>
</comment>
<comment type="caution">
    <text evidence="16">The sequence shown here is derived from an EMBL/GenBank/DDBJ whole genome shotgun (WGS) entry which is preliminary data.</text>
</comment>
<dbReference type="Gene3D" id="2.130.10.10">
    <property type="entry name" value="YVTN repeat-like/Quinoprotein amine dehydrogenase"/>
    <property type="match status" value="3"/>
</dbReference>
<dbReference type="InterPro" id="IPR013079">
    <property type="entry name" value="6Phosfructo_kin"/>
</dbReference>
<dbReference type="GO" id="GO:0006003">
    <property type="term" value="P:fructose 2,6-bisphosphate metabolic process"/>
    <property type="evidence" value="ECO:0007669"/>
    <property type="project" value="InterPro"/>
</dbReference>
<keyword evidence="10" id="KW-0547">Nucleotide-binding</keyword>
<keyword evidence="9" id="KW-0677">Repeat</keyword>
<dbReference type="EMBL" id="JAABOE010000077">
    <property type="protein sequence ID" value="KAF3169941.1"/>
    <property type="molecule type" value="Genomic_DNA"/>
</dbReference>
<keyword evidence="12" id="KW-0539">Nucleus</keyword>
<evidence type="ECO:0000256" key="2">
    <source>
        <dbReference type="ARBA" id="ARBA00004496"/>
    </source>
</evidence>
<dbReference type="InterPro" id="IPR029033">
    <property type="entry name" value="His_PPase_superfam"/>
</dbReference>
<dbReference type="SMART" id="SM00320">
    <property type="entry name" value="WD40"/>
    <property type="match status" value="10"/>
</dbReference>
<dbReference type="GO" id="GO:0005524">
    <property type="term" value="F:ATP binding"/>
    <property type="evidence" value="ECO:0007669"/>
    <property type="project" value="UniProtKB-KW"/>
</dbReference>
<dbReference type="GO" id="GO:0002098">
    <property type="term" value="P:tRNA wobble uridine modification"/>
    <property type="evidence" value="ECO:0007669"/>
    <property type="project" value="InterPro"/>
</dbReference>
<dbReference type="SUPFAM" id="SSF52540">
    <property type="entry name" value="P-loop containing nucleoside triphosphate hydrolases"/>
    <property type="match status" value="1"/>
</dbReference>
<dbReference type="InterPro" id="IPR036322">
    <property type="entry name" value="WD40_repeat_dom_sf"/>
</dbReference>
<name>A0A7C8PL16_ORBOL</name>
<accession>A0A7C8PL16</accession>
<dbReference type="GO" id="GO:0003873">
    <property type="term" value="F:6-phosphofructo-2-kinase activity"/>
    <property type="evidence" value="ECO:0007669"/>
    <property type="project" value="InterPro"/>
</dbReference>
<feature type="repeat" description="WD" evidence="13">
    <location>
        <begin position="554"/>
        <end position="581"/>
    </location>
</feature>
<proteinExistence type="inferred from homology"/>
<dbReference type="Pfam" id="PF00300">
    <property type="entry name" value="His_Phos_1"/>
    <property type="match status" value="1"/>
</dbReference>
<evidence type="ECO:0000256" key="11">
    <source>
        <dbReference type="ARBA" id="ARBA00022840"/>
    </source>
</evidence>
<gene>
    <name evidence="16" type="ORF">TWF788_010342</name>
</gene>
<evidence type="ECO:0000256" key="9">
    <source>
        <dbReference type="ARBA" id="ARBA00022737"/>
    </source>
</evidence>
<evidence type="ECO:0000259" key="15">
    <source>
        <dbReference type="Pfam" id="PF01591"/>
    </source>
</evidence>
<dbReference type="InterPro" id="IPR020472">
    <property type="entry name" value="WD40_PAC1"/>
</dbReference>
<feature type="repeat" description="WD" evidence="13">
    <location>
        <begin position="468"/>
        <end position="513"/>
    </location>
</feature>
<dbReference type="PROSITE" id="PS50294">
    <property type="entry name" value="WD_REPEATS_REGION"/>
    <property type="match status" value="2"/>
</dbReference>
<dbReference type="GO" id="GO:0006000">
    <property type="term" value="P:fructose metabolic process"/>
    <property type="evidence" value="ECO:0007669"/>
    <property type="project" value="InterPro"/>
</dbReference>
<dbReference type="Gene3D" id="3.40.50.300">
    <property type="entry name" value="P-loop containing nucleotide triphosphate hydrolases"/>
    <property type="match status" value="1"/>
</dbReference>
<dbReference type="SMART" id="SM00855">
    <property type="entry name" value="PGAM"/>
    <property type="match status" value="1"/>
</dbReference>
<organism evidence="16 17">
    <name type="scientific">Orbilia oligospora</name>
    <name type="common">Nematode-trapping fungus</name>
    <name type="synonym">Arthrobotrys oligospora</name>
    <dbReference type="NCBI Taxonomy" id="2813651"/>
    <lineage>
        <taxon>Eukaryota</taxon>
        <taxon>Fungi</taxon>
        <taxon>Dikarya</taxon>
        <taxon>Ascomycota</taxon>
        <taxon>Pezizomycotina</taxon>
        <taxon>Orbiliomycetes</taxon>
        <taxon>Orbiliales</taxon>
        <taxon>Orbiliaceae</taxon>
        <taxon>Orbilia</taxon>
    </lineage>
</organism>
<sequence length="1249" mass="139417">MTRDNQARETPPSTAYRRRSSVDIDGVHEKWPFVKGEMAPAQLYSTTSGRLFHSGKIAIITVGLPARGKTHLSVALTRYLRWLGVITHTFHLGDYRRAHCAPGQDVPEDYFFVNASPSSVLLRQKILRQCRTDIYEFFDQHGGQVAIYDAVNPTAAGRRLLAKEFLKNDIHPIFIESTCDDMKIIEENVRNVKISSPDYAGWKPEDAVQDYLRRITVKIPHFETMEETELDYIKMINAGERIIVNNCRFGYLPNRIVFYLMNLHIKSRRTYFARSGIADHDSYKADAPLSEQGLDYARRLADTITKFRVEELRAHVAAGGSKEDRPLVVWTSTRIRTVQTADQLAAKGIKVRQRQQLSQLNPGAVEGLSEEEIRERYPEELEKHNHDPYHHRYPRSESYHDLAVRLEPIILELEREHNDLLIIAHESVLRVLYAYLMACSTADIPTMKFGRDEIVETETSPSGVFATLKGHTDKVSAVRFLDGTSDSSSILLSGGVDKVLRVWKLMKPSTASDIPRYELLVQSPPHDGSIVDIAVERVGSKHNNGSSEDTEQKENGTIIASASADGSIKIWRLDVSKEEEKVLTHLQTLTTKPKYFPLSIALARLSSANKKDGVEAGEKDEADDWILAISGSSNSIQIFVGSTFEDKSDFALSATLTGHENWIRSLSFVREANTDDLLLATGSQDRYIRLWRVHRGTTLPAQSAGSKMMIMGQALSNKAHRFSAGSGKQDYSITFEALLVGHEDWVYSASFRKDTTDGKIKLLTASADNSLSIWEADETSGIWVCTARMGEASGMKGSSTATGSTGGFWTGLWSPDGNNVVSFGKNGGWRRWNTSGEGEWVQKGAVAGHIRDVMGVSWEKEGKYLLSTSLDQSTRLYARWKSSKHRSFYEFSRPQIHGYDINSIVSISPTKFVSGADEKLMRVFGEPRGIAKMLEGLCGIQQADIDSLPDVASQPVLGLSNKAVNTAPEENGEEENDQDAEGHVYPPFEDSLSRHTLWPEEEKLYGHGYEISTIGCSNAGDVIATACKASSISHAVIRMFETKTWRQLKPALEAHSLTVNRIAFSRDDTYMLSVGRDRQWTVFERATENLEEFSAPYKPMQVMAKAQTRVIFDGKWVPLEAGRAFVTAARDKTVKVWELQGKDWGCTETVKFEEPITAIDILDRVIDLGEGGFSVLAVGLESGAWSVYKAKVKEGGGIEGWEQWVEVDGYIAPAKAITQIAWKPSGEDKAFEVAISSEDSSVRIYEIQT</sequence>
<feature type="compositionally biased region" description="Acidic residues" evidence="14">
    <location>
        <begin position="970"/>
        <end position="979"/>
    </location>
</feature>
<dbReference type="UniPathway" id="UPA00988"/>
<evidence type="ECO:0000256" key="14">
    <source>
        <dbReference type="SAM" id="MobiDB-lite"/>
    </source>
</evidence>
<dbReference type="FunFam" id="2.130.10.10:FF:000400">
    <property type="entry name" value="Elongator acetyltransferase complex subunit 2"/>
    <property type="match status" value="1"/>
</dbReference>
<dbReference type="GO" id="GO:0005737">
    <property type="term" value="C:cytoplasm"/>
    <property type="evidence" value="ECO:0007669"/>
    <property type="project" value="UniProtKB-SubCell"/>
</dbReference>
<dbReference type="InterPro" id="IPR037289">
    <property type="entry name" value="Elp2"/>
</dbReference>
<evidence type="ECO:0000256" key="7">
    <source>
        <dbReference type="ARBA" id="ARBA00022574"/>
    </source>
</evidence>
<dbReference type="FunFam" id="3.40.50.300:FF:001280">
    <property type="entry name" value="Related to 6-phosphofructo-2-kinase"/>
    <property type="match status" value="1"/>
</dbReference>
<dbReference type="PANTHER" id="PTHR44111">
    <property type="entry name" value="ELONGATOR COMPLEX PROTEIN 2"/>
    <property type="match status" value="1"/>
</dbReference>
<dbReference type="SUPFAM" id="SSF50978">
    <property type="entry name" value="WD40 repeat-like"/>
    <property type="match status" value="2"/>
</dbReference>
<keyword evidence="6" id="KW-0963">Cytoplasm</keyword>
<evidence type="ECO:0000256" key="5">
    <source>
        <dbReference type="ARBA" id="ARBA00020267"/>
    </source>
</evidence>
<keyword evidence="11" id="KW-0067">ATP-binding</keyword>
<dbReference type="InterPro" id="IPR001680">
    <property type="entry name" value="WD40_rpt"/>
</dbReference>
<dbReference type="CDD" id="cd07067">
    <property type="entry name" value="HP_PGM_like"/>
    <property type="match status" value="1"/>
</dbReference>
<dbReference type="InterPro" id="IPR003094">
    <property type="entry name" value="6Pfruct_kin"/>
</dbReference>
<evidence type="ECO:0000313" key="16">
    <source>
        <dbReference type="EMBL" id="KAF3169941.1"/>
    </source>
</evidence>
<evidence type="ECO:0000256" key="8">
    <source>
        <dbReference type="ARBA" id="ARBA00022694"/>
    </source>
</evidence>
<dbReference type="GO" id="GO:0033588">
    <property type="term" value="C:elongator holoenzyme complex"/>
    <property type="evidence" value="ECO:0007669"/>
    <property type="project" value="InterPro"/>
</dbReference>
<keyword evidence="8" id="KW-0819">tRNA processing</keyword>
<reference evidence="16 17" key="1">
    <citation type="submission" date="2019-06" db="EMBL/GenBank/DDBJ databases">
        <authorList>
            <person name="Palmer J.M."/>
        </authorList>
    </citation>
    <scope>NUCLEOTIDE SEQUENCE [LARGE SCALE GENOMIC DNA]</scope>
    <source>
        <strain evidence="16 17">TWF788</strain>
    </source>
</reference>
<dbReference type="Proteomes" id="UP000479691">
    <property type="component" value="Unassembled WGS sequence"/>
</dbReference>
<dbReference type="SUPFAM" id="SSF53254">
    <property type="entry name" value="Phosphoglycerate mutase-like"/>
    <property type="match status" value="1"/>
</dbReference>
<dbReference type="Gene3D" id="3.40.50.1240">
    <property type="entry name" value="Phosphoglycerate mutase-like"/>
    <property type="match status" value="1"/>
</dbReference>
<feature type="domain" description="6-phosphofructo-2-kinase" evidence="15">
    <location>
        <begin position="47"/>
        <end position="266"/>
    </location>
</feature>
<evidence type="ECO:0000256" key="6">
    <source>
        <dbReference type="ARBA" id="ARBA00022490"/>
    </source>
</evidence>
<feature type="repeat" description="WD" evidence="13">
    <location>
        <begin position="656"/>
        <end position="701"/>
    </location>
</feature>
<dbReference type="PRINTS" id="PR00320">
    <property type="entry name" value="GPROTEINBRPT"/>
</dbReference>
<dbReference type="GO" id="GO:0005634">
    <property type="term" value="C:nucleus"/>
    <property type="evidence" value="ECO:0007669"/>
    <property type="project" value="UniProtKB-SubCell"/>
</dbReference>
<evidence type="ECO:0000256" key="1">
    <source>
        <dbReference type="ARBA" id="ARBA00004123"/>
    </source>
</evidence>
<evidence type="ECO:0000256" key="13">
    <source>
        <dbReference type="PROSITE-ProRule" id="PRU00221"/>
    </source>
</evidence>
<keyword evidence="7 13" id="KW-0853">WD repeat</keyword>
<feature type="repeat" description="WD" evidence="13">
    <location>
        <begin position="739"/>
        <end position="775"/>
    </location>
</feature>
<dbReference type="Pfam" id="PF00400">
    <property type="entry name" value="WD40"/>
    <property type="match status" value="6"/>
</dbReference>
<feature type="region of interest" description="Disordered" evidence="14">
    <location>
        <begin position="964"/>
        <end position="983"/>
    </location>
</feature>
<dbReference type="PANTHER" id="PTHR44111:SF1">
    <property type="entry name" value="ELONGATOR COMPLEX PROTEIN 2"/>
    <property type="match status" value="1"/>
</dbReference>
<evidence type="ECO:0000256" key="12">
    <source>
        <dbReference type="ARBA" id="ARBA00023242"/>
    </source>
</evidence>
<comment type="subcellular location">
    <subcellularLocation>
        <location evidence="2">Cytoplasm</location>
    </subcellularLocation>
    <subcellularLocation>
        <location evidence="1">Nucleus</location>
    </subcellularLocation>
</comment>
<protein>
    <recommendedName>
        <fullName evidence="5">Elongator complex protein 2</fullName>
    </recommendedName>
</protein>
<dbReference type="PROSITE" id="PS50082">
    <property type="entry name" value="WD_REPEATS_2"/>
    <property type="match status" value="5"/>
</dbReference>
<evidence type="ECO:0000256" key="3">
    <source>
        <dbReference type="ARBA" id="ARBA00005043"/>
    </source>
</evidence>
<evidence type="ECO:0000313" key="17">
    <source>
        <dbReference type="Proteomes" id="UP000479691"/>
    </source>
</evidence>